<dbReference type="Proteomes" id="UP000482209">
    <property type="component" value="Unassembled WGS sequence"/>
</dbReference>
<dbReference type="AlphaFoldDB" id="A0A6L5XZG4"/>
<evidence type="ECO:0000256" key="1">
    <source>
        <dbReference type="SAM" id="SignalP"/>
    </source>
</evidence>
<feature type="chain" id="PRO_5026858488" evidence="1">
    <location>
        <begin position="19"/>
        <end position="37"/>
    </location>
</feature>
<organism evidence="2 3">
    <name type="scientific">Velocimicrobium porci</name>
    <dbReference type="NCBI Taxonomy" id="2606634"/>
    <lineage>
        <taxon>Bacteria</taxon>
        <taxon>Bacillati</taxon>
        <taxon>Bacillota</taxon>
        <taxon>Clostridia</taxon>
        <taxon>Lachnospirales</taxon>
        <taxon>Lachnospiraceae</taxon>
        <taxon>Velocimicrobium</taxon>
    </lineage>
</organism>
<dbReference type="NCBIfam" id="TIGR04223">
    <property type="entry name" value="quorum_AgrD"/>
    <property type="match status" value="1"/>
</dbReference>
<name>A0A6L5XZG4_9FIRM</name>
<keyword evidence="1" id="KW-0732">Signal</keyword>
<keyword evidence="3" id="KW-1185">Reference proteome</keyword>
<sequence length="37" mass="3996">MQLLQKLLSLLGIHVAHAAAGSASLWAMKQPKEPENL</sequence>
<evidence type="ECO:0000313" key="2">
    <source>
        <dbReference type="EMBL" id="MSS64132.1"/>
    </source>
</evidence>
<gene>
    <name evidence="2" type="ORF">FYJ58_09630</name>
</gene>
<comment type="caution">
    <text evidence="2">The sequence shown here is derived from an EMBL/GenBank/DDBJ whole genome shotgun (WGS) entry which is preliminary data.</text>
</comment>
<dbReference type="InterPro" id="IPR009229">
    <property type="entry name" value="AgrD"/>
</dbReference>
<reference evidence="2 3" key="1">
    <citation type="submission" date="2019-08" db="EMBL/GenBank/DDBJ databases">
        <title>In-depth cultivation of the pig gut microbiome towards novel bacterial diversity and tailored functional studies.</title>
        <authorList>
            <person name="Wylensek D."/>
            <person name="Hitch T.C.A."/>
            <person name="Clavel T."/>
        </authorList>
    </citation>
    <scope>NUCLEOTIDE SEQUENCE [LARGE SCALE GENOMIC DNA]</scope>
    <source>
        <strain evidence="2 3">WCA-693-APC-MOT-I</strain>
    </source>
</reference>
<feature type="signal peptide" evidence="1">
    <location>
        <begin position="1"/>
        <end position="18"/>
    </location>
</feature>
<evidence type="ECO:0000313" key="3">
    <source>
        <dbReference type="Proteomes" id="UP000482209"/>
    </source>
</evidence>
<accession>A0A6L5XZG4</accession>
<proteinExistence type="predicted"/>
<dbReference type="EMBL" id="VUMT01000013">
    <property type="protein sequence ID" value="MSS64132.1"/>
    <property type="molecule type" value="Genomic_DNA"/>
</dbReference>
<dbReference type="RefSeq" id="WP_154519529.1">
    <property type="nucleotide sequence ID" value="NZ_VUMT01000013.1"/>
</dbReference>
<protein>
    <submittedName>
        <fullName evidence="2">Cyclic lactone autoinducer peptide</fullName>
    </submittedName>
</protein>